<dbReference type="FunFam" id="1.10.540.10:FF:000002">
    <property type="entry name" value="Acyl-CoA dehydrogenase FadE19"/>
    <property type="match status" value="1"/>
</dbReference>
<dbReference type="AlphaFoldDB" id="A0A4R6BTX3"/>
<dbReference type="OrthoDB" id="9802447at2"/>
<evidence type="ECO:0000256" key="5">
    <source>
        <dbReference type="ARBA" id="ARBA00023002"/>
    </source>
</evidence>
<dbReference type="Proteomes" id="UP000294802">
    <property type="component" value="Unassembled WGS sequence"/>
</dbReference>
<dbReference type="InterPro" id="IPR036250">
    <property type="entry name" value="AcylCo_DH-like_C"/>
</dbReference>
<dbReference type="PANTHER" id="PTHR43884">
    <property type="entry name" value="ACYL-COA DEHYDROGENASE"/>
    <property type="match status" value="1"/>
</dbReference>
<dbReference type="PANTHER" id="PTHR43884:SF41">
    <property type="entry name" value="ACYL-COA DEHYDROGENASE"/>
    <property type="match status" value="1"/>
</dbReference>
<keyword evidence="5 8" id="KW-0560">Oxidoreductase</keyword>
<dbReference type="InterPro" id="IPR009100">
    <property type="entry name" value="AcylCoA_DH/oxidase_NM_dom_sf"/>
</dbReference>
<accession>A0A4R6BTX3</accession>
<organism evidence="12 13">
    <name type="scientific">Macrococcus lamae</name>
    <dbReference type="NCBI Taxonomy" id="198484"/>
    <lineage>
        <taxon>Bacteria</taxon>
        <taxon>Bacillati</taxon>
        <taxon>Bacillota</taxon>
        <taxon>Bacilli</taxon>
        <taxon>Bacillales</taxon>
        <taxon>Staphylococcaceae</taxon>
        <taxon>Macrococcus</taxon>
    </lineage>
</organism>
<evidence type="ECO:0000313" key="13">
    <source>
        <dbReference type="Proteomes" id="UP000294802"/>
    </source>
</evidence>
<evidence type="ECO:0000256" key="6">
    <source>
        <dbReference type="ARBA" id="ARBA00052546"/>
    </source>
</evidence>
<dbReference type="PIRSF" id="PIRSF016578">
    <property type="entry name" value="HsaA"/>
    <property type="match status" value="1"/>
</dbReference>
<dbReference type="RefSeq" id="WP_133443940.1">
    <property type="nucleotide sequence ID" value="NZ_SCWB01000010.1"/>
</dbReference>
<comment type="similarity">
    <text evidence="2 8">Belongs to the acyl-CoA dehydrogenase family.</text>
</comment>
<evidence type="ECO:0000259" key="9">
    <source>
        <dbReference type="Pfam" id="PF00441"/>
    </source>
</evidence>
<feature type="domain" description="Acyl-CoA dehydrogenase/oxidase C-terminal" evidence="9">
    <location>
        <begin position="224"/>
        <end position="372"/>
    </location>
</feature>
<proteinExistence type="inferred from homology"/>
<gene>
    <name evidence="12" type="ORF">ERX29_06760</name>
</gene>
<dbReference type="InterPro" id="IPR006091">
    <property type="entry name" value="Acyl-CoA_Oxase/DH_mid-dom"/>
</dbReference>
<dbReference type="InterPro" id="IPR037069">
    <property type="entry name" value="AcylCoA_DH/ox_N_sf"/>
</dbReference>
<evidence type="ECO:0000256" key="4">
    <source>
        <dbReference type="ARBA" id="ARBA00022827"/>
    </source>
</evidence>
<dbReference type="Gene3D" id="2.40.110.10">
    <property type="entry name" value="Butyryl-CoA Dehydrogenase, subunit A, domain 2"/>
    <property type="match status" value="1"/>
</dbReference>
<dbReference type="Gene3D" id="1.10.540.10">
    <property type="entry name" value="Acyl-CoA dehydrogenase/oxidase, N-terminal domain"/>
    <property type="match status" value="1"/>
</dbReference>
<name>A0A4R6BTX3_9STAP</name>
<evidence type="ECO:0000259" key="11">
    <source>
        <dbReference type="Pfam" id="PF02771"/>
    </source>
</evidence>
<dbReference type="PROSITE" id="PS00073">
    <property type="entry name" value="ACYL_COA_DH_2"/>
    <property type="match status" value="1"/>
</dbReference>
<protein>
    <recommendedName>
        <fullName evidence="7">Acyl-CoA dehydrogenase</fullName>
    </recommendedName>
</protein>
<dbReference type="InterPro" id="IPR009075">
    <property type="entry name" value="AcylCo_DH/oxidase_C"/>
</dbReference>
<keyword evidence="4 8" id="KW-0274">FAD</keyword>
<dbReference type="Gene3D" id="1.20.140.10">
    <property type="entry name" value="Butyryl-CoA Dehydrogenase, subunit A, domain 3"/>
    <property type="match status" value="1"/>
</dbReference>
<evidence type="ECO:0000256" key="7">
    <source>
        <dbReference type="ARBA" id="ARBA00067585"/>
    </source>
</evidence>
<evidence type="ECO:0000256" key="3">
    <source>
        <dbReference type="ARBA" id="ARBA00022630"/>
    </source>
</evidence>
<dbReference type="InterPro" id="IPR006089">
    <property type="entry name" value="Acyl-CoA_DH_CS"/>
</dbReference>
<evidence type="ECO:0000259" key="10">
    <source>
        <dbReference type="Pfam" id="PF02770"/>
    </source>
</evidence>
<dbReference type="FunFam" id="2.40.110.10:FF:000001">
    <property type="entry name" value="Acyl-CoA dehydrogenase, mitochondrial"/>
    <property type="match status" value="1"/>
</dbReference>
<reference evidence="12 13" key="1">
    <citation type="submission" date="2019-01" db="EMBL/GenBank/DDBJ databases">
        <title>Draft genome sequences of the type strains of six Macrococcus species.</title>
        <authorList>
            <person name="Mazhar S."/>
            <person name="Altermann E."/>
            <person name="Hill C."/>
            <person name="Mcauliffe O."/>
        </authorList>
    </citation>
    <scope>NUCLEOTIDE SEQUENCE [LARGE SCALE GENOMIC DNA]</scope>
    <source>
        <strain evidence="12 13">CCM4815</strain>
    </source>
</reference>
<comment type="caution">
    <text evidence="12">The sequence shown here is derived from an EMBL/GenBank/DDBJ whole genome shotgun (WGS) entry which is preliminary data.</text>
</comment>
<evidence type="ECO:0000256" key="8">
    <source>
        <dbReference type="RuleBase" id="RU362125"/>
    </source>
</evidence>
<comment type="catalytic activity">
    <reaction evidence="6">
        <text>a 2,3-saturated acyl-CoA + A = a 2,3-dehydroacyl-CoA + AH2</text>
        <dbReference type="Rhea" id="RHEA:48608"/>
        <dbReference type="ChEBI" id="CHEBI:13193"/>
        <dbReference type="ChEBI" id="CHEBI:17499"/>
        <dbReference type="ChEBI" id="CHEBI:60015"/>
        <dbReference type="ChEBI" id="CHEBI:65111"/>
    </reaction>
</comment>
<feature type="domain" description="Acyl-CoA dehydrogenase/oxidase N-terminal" evidence="11">
    <location>
        <begin position="6"/>
        <end position="118"/>
    </location>
</feature>
<comment type="cofactor">
    <cofactor evidence="1 8">
        <name>FAD</name>
        <dbReference type="ChEBI" id="CHEBI:57692"/>
    </cofactor>
</comment>
<dbReference type="Pfam" id="PF00441">
    <property type="entry name" value="Acyl-CoA_dh_1"/>
    <property type="match status" value="1"/>
</dbReference>
<dbReference type="FunFam" id="1.20.140.10:FF:000011">
    <property type="entry name" value="Medium-chain specific acyl-CoA dehydrogenase, mitochondrial"/>
    <property type="match status" value="1"/>
</dbReference>
<keyword evidence="3 8" id="KW-0285">Flavoprotein</keyword>
<sequence>MDFKLTDEQQMLKKMVREFALERIAPSVKERDKKARFDRELFNQMGELGLTGIVIPEEYGGAGMDYLSYSICLEELSRVDPSLGVTLSVHVSLGCVPIYRFGSEAQKQQYLTKLTSGEYLAAYALSEPNAGSDVNAMTLAARRVDDGFVLNGTKIWITSGGYADIYIVFARTEQGMTCFMIEKDAAGFSVGKKEDKMGLRSSATTEIIFDDVFVHLDNVLGSVGDGFKIAMAALDGGRMGIASQAVGIAQSALDHATEYAGTRETFGRKIIQHQGVGFMLADMATEIEAARLLTRQAAWYLSAGRPHTMFSSMAKLFAGDTAMKAAVDAVQIFGGYGYTTDYPVERIMRDAKITQIYEGTQQIQRLVISRQLAQ</sequence>
<dbReference type="GO" id="GO:0050660">
    <property type="term" value="F:flavin adenine dinucleotide binding"/>
    <property type="evidence" value="ECO:0007669"/>
    <property type="project" value="InterPro"/>
</dbReference>
<dbReference type="PROSITE" id="PS00072">
    <property type="entry name" value="ACYL_COA_DH_1"/>
    <property type="match status" value="1"/>
</dbReference>
<evidence type="ECO:0000256" key="2">
    <source>
        <dbReference type="ARBA" id="ARBA00009347"/>
    </source>
</evidence>
<keyword evidence="13" id="KW-1185">Reference proteome</keyword>
<evidence type="ECO:0000256" key="1">
    <source>
        <dbReference type="ARBA" id="ARBA00001974"/>
    </source>
</evidence>
<evidence type="ECO:0000313" key="12">
    <source>
        <dbReference type="EMBL" id="TDM10542.1"/>
    </source>
</evidence>
<dbReference type="InterPro" id="IPR046373">
    <property type="entry name" value="Acyl-CoA_Oxase/DH_mid-dom_sf"/>
</dbReference>
<dbReference type="EMBL" id="SCWB01000010">
    <property type="protein sequence ID" value="TDM10542.1"/>
    <property type="molecule type" value="Genomic_DNA"/>
</dbReference>
<dbReference type="Pfam" id="PF02770">
    <property type="entry name" value="Acyl-CoA_dh_M"/>
    <property type="match status" value="1"/>
</dbReference>
<dbReference type="SUPFAM" id="SSF47203">
    <property type="entry name" value="Acyl-CoA dehydrogenase C-terminal domain-like"/>
    <property type="match status" value="1"/>
</dbReference>
<dbReference type="Pfam" id="PF02771">
    <property type="entry name" value="Acyl-CoA_dh_N"/>
    <property type="match status" value="1"/>
</dbReference>
<dbReference type="CDD" id="cd01158">
    <property type="entry name" value="SCAD_SBCAD"/>
    <property type="match status" value="1"/>
</dbReference>
<dbReference type="GO" id="GO:0003995">
    <property type="term" value="F:acyl-CoA dehydrogenase activity"/>
    <property type="evidence" value="ECO:0007669"/>
    <property type="project" value="InterPro"/>
</dbReference>
<feature type="domain" description="Acyl-CoA oxidase/dehydrogenase middle" evidence="10">
    <location>
        <begin position="122"/>
        <end position="212"/>
    </location>
</feature>
<dbReference type="InterPro" id="IPR013786">
    <property type="entry name" value="AcylCoA_DH/ox_N"/>
</dbReference>
<dbReference type="SUPFAM" id="SSF56645">
    <property type="entry name" value="Acyl-CoA dehydrogenase NM domain-like"/>
    <property type="match status" value="1"/>
</dbReference>